<dbReference type="InterPro" id="IPR013570">
    <property type="entry name" value="Tscrpt_reg_YsiA_C"/>
</dbReference>
<gene>
    <name evidence="7" type="ORF">ENP06_00475</name>
</gene>
<feature type="domain" description="HTH tetR-type" evidence="6">
    <location>
        <begin position="17"/>
        <end position="77"/>
    </location>
</feature>
<feature type="DNA-binding region" description="H-T-H motif" evidence="5">
    <location>
        <begin position="40"/>
        <end position="59"/>
    </location>
</feature>
<protein>
    <submittedName>
        <fullName evidence="7">TetR/AcrR family transcriptional regulator</fullName>
    </submittedName>
</protein>
<evidence type="ECO:0000256" key="5">
    <source>
        <dbReference type="PROSITE-ProRule" id="PRU00335"/>
    </source>
</evidence>
<keyword evidence="2" id="KW-0805">Transcription regulation</keyword>
<keyword evidence="3 5" id="KW-0238">DNA-binding</keyword>
<dbReference type="PANTHER" id="PTHR30055:SF175">
    <property type="entry name" value="HTH-TYPE TRANSCRIPTIONAL REPRESSOR KSTR2"/>
    <property type="match status" value="1"/>
</dbReference>
<dbReference type="InterPro" id="IPR050109">
    <property type="entry name" value="HTH-type_TetR-like_transc_reg"/>
</dbReference>
<evidence type="ECO:0000313" key="7">
    <source>
        <dbReference type="EMBL" id="HEQ87872.1"/>
    </source>
</evidence>
<dbReference type="Pfam" id="PF00440">
    <property type="entry name" value="TetR_N"/>
    <property type="match status" value="1"/>
</dbReference>
<dbReference type="InterPro" id="IPR036271">
    <property type="entry name" value="Tet_transcr_reg_TetR-rel_C_sf"/>
</dbReference>
<reference evidence="7" key="1">
    <citation type="journal article" date="2020" name="mSystems">
        <title>Genome- and Community-Level Interaction Insights into Carbon Utilization and Element Cycling Functions of Hydrothermarchaeota in Hydrothermal Sediment.</title>
        <authorList>
            <person name="Zhou Z."/>
            <person name="Liu Y."/>
            <person name="Xu W."/>
            <person name="Pan J."/>
            <person name="Luo Z.H."/>
            <person name="Li M."/>
        </authorList>
    </citation>
    <scope>NUCLEOTIDE SEQUENCE [LARGE SCALE GENOMIC DNA]</scope>
    <source>
        <strain evidence="7">SpSt-186</strain>
    </source>
</reference>
<evidence type="ECO:0000256" key="1">
    <source>
        <dbReference type="ARBA" id="ARBA00022491"/>
    </source>
</evidence>
<name>A0A7V1ZGV0_9BACT</name>
<keyword evidence="1" id="KW-0678">Repressor</keyword>
<keyword evidence="4" id="KW-0804">Transcription</keyword>
<evidence type="ECO:0000256" key="3">
    <source>
        <dbReference type="ARBA" id="ARBA00023125"/>
    </source>
</evidence>
<dbReference type="AlphaFoldDB" id="A0A7V1ZGV0"/>
<accession>A0A7V1ZGV0</accession>
<dbReference type="InterPro" id="IPR009057">
    <property type="entry name" value="Homeodomain-like_sf"/>
</dbReference>
<dbReference type="GO" id="GO:0000976">
    <property type="term" value="F:transcription cis-regulatory region binding"/>
    <property type="evidence" value="ECO:0007669"/>
    <property type="project" value="TreeGrafter"/>
</dbReference>
<comment type="caution">
    <text evidence="7">The sequence shown here is derived from an EMBL/GenBank/DDBJ whole genome shotgun (WGS) entry which is preliminary data.</text>
</comment>
<evidence type="ECO:0000256" key="4">
    <source>
        <dbReference type="ARBA" id="ARBA00023163"/>
    </source>
</evidence>
<sequence length="218" mass="24091">MKVQSGGAVARGELGKEAKRKTILAAAVQVFAEKGYFGARMRDVAAAAQVADGTLYLYFDSKEDLLTAVLEEHAQAFVERARRDCARLADPRHRLHAVLERHLVSLEANRALATVFQIELRHSRKFLRRIAKGQVSQYLQLLQEIVASGVSQGIFRRELDPKVAARVIFGAVDELVTAWVLSQKPSGLKEQLAPLLEVLFYGLCGSESNEAHGKRGEP</sequence>
<dbReference type="PROSITE" id="PS50977">
    <property type="entry name" value="HTH_TETR_2"/>
    <property type="match status" value="1"/>
</dbReference>
<dbReference type="EMBL" id="DSHW01000036">
    <property type="protein sequence ID" value="HEQ87872.1"/>
    <property type="molecule type" value="Genomic_DNA"/>
</dbReference>
<dbReference type="Pfam" id="PF08359">
    <property type="entry name" value="TetR_C_4"/>
    <property type="match status" value="1"/>
</dbReference>
<proteinExistence type="predicted"/>
<dbReference type="InterPro" id="IPR001647">
    <property type="entry name" value="HTH_TetR"/>
</dbReference>
<evidence type="ECO:0000256" key="2">
    <source>
        <dbReference type="ARBA" id="ARBA00023015"/>
    </source>
</evidence>
<dbReference type="PRINTS" id="PR00455">
    <property type="entry name" value="HTHTETR"/>
</dbReference>
<dbReference type="GO" id="GO:0003700">
    <property type="term" value="F:DNA-binding transcription factor activity"/>
    <property type="evidence" value="ECO:0007669"/>
    <property type="project" value="TreeGrafter"/>
</dbReference>
<dbReference type="SUPFAM" id="SSF48498">
    <property type="entry name" value="Tetracyclin repressor-like, C-terminal domain"/>
    <property type="match status" value="1"/>
</dbReference>
<dbReference type="PANTHER" id="PTHR30055">
    <property type="entry name" value="HTH-TYPE TRANSCRIPTIONAL REGULATOR RUTR"/>
    <property type="match status" value="1"/>
</dbReference>
<organism evidence="7">
    <name type="scientific">Thermoanaerobaculum aquaticum</name>
    <dbReference type="NCBI Taxonomy" id="1312852"/>
    <lineage>
        <taxon>Bacteria</taxon>
        <taxon>Pseudomonadati</taxon>
        <taxon>Acidobacteriota</taxon>
        <taxon>Thermoanaerobaculia</taxon>
        <taxon>Thermoanaerobaculales</taxon>
        <taxon>Thermoanaerobaculaceae</taxon>
        <taxon>Thermoanaerobaculum</taxon>
    </lineage>
</organism>
<dbReference type="SUPFAM" id="SSF46689">
    <property type="entry name" value="Homeodomain-like"/>
    <property type="match status" value="1"/>
</dbReference>
<evidence type="ECO:0000259" key="6">
    <source>
        <dbReference type="PROSITE" id="PS50977"/>
    </source>
</evidence>
<dbReference type="Gene3D" id="1.10.10.60">
    <property type="entry name" value="Homeodomain-like"/>
    <property type="match status" value="1"/>
</dbReference>
<dbReference type="Gene3D" id="1.10.357.10">
    <property type="entry name" value="Tetracycline Repressor, domain 2"/>
    <property type="match status" value="1"/>
</dbReference>